<sequence length="23" mass="2554">MNNASLESQAPGGHFPKSFYNTR</sequence>
<dbReference type="EMBL" id="OCYS01000002">
    <property type="protein sequence ID" value="SON76407.1"/>
    <property type="molecule type" value="Genomic_DNA"/>
</dbReference>
<organism evidence="2 4">
    <name type="scientific">Xanthomonas campestris pv. phaseoli</name>
    <dbReference type="NCBI Taxonomy" id="317013"/>
    <lineage>
        <taxon>Bacteria</taxon>
        <taxon>Pseudomonadati</taxon>
        <taxon>Pseudomonadota</taxon>
        <taxon>Gammaproteobacteria</taxon>
        <taxon>Lysobacterales</taxon>
        <taxon>Lysobacteraceae</taxon>
        <taxon>Xanthomonas</taxon>
    </lineage>
</organism>
<proteinExistence type="predicted"/>
<keyword evidence="5" id="KW-1185">Reference proteome</keyword>
<gene>
    <name evidence="3" type="ORF">XAP6984_60003</name>
    <name evidence="2" type="ORF">XAP7430_100003</name>
</gene>
<dbReference type="AlphaFoldDB" id="A0AB38DTX7"/>
<evidence type="ECO:0000313" key="5">
    <source>
        <dbReference type="Proteomes" id="UP000234181"/>
    </source>
</evidence>
<comment type="caution">
    <text evidence="2">The sequence shown here is derived from an EMBL/GenBank/DDBJ whole genome shotgun (WGS) entry which is preliminary data.</text>
</comment>
<dbReference type="EMBL" id="OCYT01000117">
    <property type="protein sequence ID" value="SON84866.1"/>
    <property type="molecule type" value="Genomic_DNA"/>
</dbReference>
<dbReference type="Proteomes" id="UP000234166">
    <property type="component" value="Unassembled WGS sequence"/>
</dbReference>
<evidence type="ECO:0000313" key="4">
    <source>
        <dbReference type="Proteomes" id="UP000234166"/>
    </source>
</evidence>
<dbReference type="Proteomes" id="UP000234181">
    <property type="component" value="Unassembled WGS sequence"/>
</dbReference>
<protein>
    <submittedName>
        <fullName evidence="2">Uncharacterized protein</fullName>
    </submittedName>
</protein>
<reference evidence="4 5" key="1">
    <citation type="submission" date="2017-10" db="EMBL/GenBank/DDBJ databases">
        <authorList>
            <person name="Regsiter A."/>
            <person name="William W."/>
        </authorList>
    </citation>
    <scope>NUCLEOTIDE SEQUENCE [LARGE SCALE GENOMIC DNA]</scope>
    <source>
        <strain evidence="3 5">CFBP6984</strain>
        <strain evidence="2 4">CFBP7430</strain>
    </source>
</reference>
<feature type="region of interest" description="Disordered" evidence="1">
    <location>
        <begin position="1"/>
        <end position="23"/>
    </location>
</feature>
<name>A0AB38DTX7_XANCH</name>
<evidence type="ECO:0000256" key="1">
    <source>
        <dbReference type="SAM" id="MobiDB-lite"/>
    </source>
</evidence>
<accession>A0AB38DTX7</accession>
<evidence type="ECO:0000313" key="2">
    <source>
        <dbReference type="EMBL" id="SON76407.1"/>
    </source>
</evidence>
<evidence type="ECO:0000313" key="3">
    <source>
        <dbReference type="EMBL" id="SON84866.1"/>
    </source>
</evidence>